<feature type="compositionally biased region" description="Acidic residues" evidence="9">
    <location>
        <begin position="1390"/>
        <end position="1400"/>
    </location>
</feature>
<feature type="compositionally biased region" description="Basic and acidic residues" evidence="9">
    <location>
        <begin position="1442"/>
        <end position="1460"/>
    </location>
</feature>
<proteinExistence type="predicted"/>
<feature type="coiled-coil region" evidence="8">
    <location>
        <begin position="777"/>
        <end position="1035"/>
    </location>
</feature>
<evidence type="ECO:0000256" key="5">
    <source>
        <dbReference type="ARBA" id="ARBA00022737"/>
    </source>
</evidence>
<evidence type="ECO:0000256" key="6">
    <source>
        <dbReference type="ARBA" id="ARBA00023054"/>
    </source>
</evidence>
<dbReference type="PROSITE" id="PS50222">
    <property type="entry name" value="EF_HAND_2"/>
    <property type="match status" value="1"/>
</dbReference>
<keyword evidence="2" id="KW-0963">Cytoplasm</keyword>
<evidence type="ECO:0000256" key="9">
    <source>
        <dbReference type="SAM" id="MobiDB-lite"/>
    </source>
</evidence>
<name>A0A7K6QAR2_9PASS</name>
<dbReference type="Gene3D" id="1.10.238.10">
    <property type="entry name" value="EF-hand"/>
    <property type="match status" value="1"/>
</dbReference>
<feature type="non-terminal residue" evidence="11">
    <location>
        <position position="1928"/>
    </location>
</feature>
<dbReference type="GO" id="GO:0090222">
    <property type="term" value="P:centrosome-templated microtubule nucleation"/>
    <property type="evidence" value="ECO:0007669"/>
    <property type="project" value="TreeGrafter"/>
</dbReference>
<dbReference type="OrthoDB" id="5799458at2759"/>
<sequence>MDEAEQDQYEARLKELFDSFDSTGTGSLGQEELTDLCHMLHLEEVAPALQQTLLQGNLLGRVHFDQFKEALILILSRTLSNEEHFQEPDSCPEAQPKYIKGGKRYGRRSLPEFQEAVEDFAEVTVIEPLREEPHPTHIAPSQEHWKTRGSEEYEAEGQLRFWNPDDLNASPGASPSPEWIEEKLQEVCEHLGITRDGHLNRKKLVSIWEQYGLHAAAGEVLEEVLHNLEQDGTMSIEDFFYGLFRNGKSLTPSASTPYRQLKRHLSMQSFDESGRRTATPSAMPSAIGFSLFSSLDDGMGYGCVEGVLDCWHQEGIDNSQEILKALDFSLDGKVNLTELTLALENELLITKNGVHQAALASFKAEIRHLLERFDQVAREKEKLRSDLEKAEKLKSLMASEVDDHHAAIERRNEYNLRKLDEEYKERIGALKNELRREREQILQQANKQRLELEQEIEKLKTDENYIRDRLGLALKENSRLENELLETGEKLAECESLASKLQRNLENVLAEKFGDLDPTSAEFFLQEERLAQMRSEYEQQCRELQDQIDELHSELQEYRAQGKVLRPSLKNSLSEEFDIDMKSHGNSGIEPDQGLGSEDCNPLNMSIEAEMAIEQMKEQHHRDLHHLKQELEDTVSHYEKQLDETKAHWEKEQEEMRQKYAEQMNAMEEQITGLKNQITELQGEAAALREQQEKLDCKYNDEKNKLQLHFEEEKAHLQELLRQEHEDDVRARLEQVKEKFRQEREELIQNSVWVEEKMRVVVQSLQEEKGELERGFHEQVKRLAELHTLEKEELQEELLRKHEQELEEERKKMASDYKRRASHAQTQFSVDTQSLVNKYEETLQSLEGRYQRELQELAEQQREEKSQWEFERDEIAQEVAEAQEQLKESLASEKAVASALSQEKDLLEKNFKEEVNKLVCEGEQLEKELRELRNAAQEQEEKLNEKIAQLQNAHEKELKDKDELLSTVEENAKLVREKLERLDSEYKQEKEELNSKLVALESLNREICARAETEKAEMSLEISELRGKIQKLQWETRSFSALQSHYRALESEYAKAKSHVAACPGAAPLGDDDDDGDVLHNLQKVHEQAVKENVRMAAQILRLQHRLEAAERELLRAPSPGCSSSEPEETEPSFEGLPGDCQDVSMGADPSVLPQLEADATDLEEMSELDSDLEKGGVNARAGGHPEAQGCWIPGSQAALDADGNQDYDKNQELLAWVPLLPKKRDLEKALRTKTLHSDVKQQKAHLLKHRRAPKNKGFVSDALKLQVELEKAEELSEASLLLDHTPGPANGDLKSVIAQLWKRVEELEDRSMAQAELLSLQEETQMENEDLKAEMMQLIEKNRVLEDNLCRLRRLRCEREESEVESEVESVKFEEESTQFLPKMKELEDVQEQDAEENADDTRGGTLEEHPTFIGHRDKNARSAGAAQEAGKAGMRKNRNDRKGKEKALGHPAGEERKAVSLQSTCTELQQKVEALRCEAEKLREENAVLKNEVTLLNEEGSASSLKLRELNGSREEMRQKIEAVRKEKVAVQKMVDNLKKQVADLKTRNQQLDSENTELSQRNSKNQADVQDLNQQLARVLKQKEREEGKCTLEEWEKERLLLKEELESSKVKSSNMVSSLEMEVSKMKVQAHLLEQENHILKQELEKTKQLPRCPDLSDLQNEVSSLITKNEKLQKEKEALSEELNRCIDKVAQVSSLEGAISSLKQEQKSWEQQSQALKAQLTLSQDKVQSLDETLQSTNLQMSQLKSNLRVTQQEKETLKQEVMALHKQLQSASEKNRVLEGAVPPSGLQEQQGPLRWDELELPQEEHRLLREENERLQREVQGTKTDLAHSREKIRQLESTILALKHQKHQSQSGIVKAIEQEKLSLKRECEQLQKELSSANRKISQMNSLERELESSSENEGLRKKQVKLDDQLMEVTSQS</sequence>
<dbReference type="GO" id="GO:0034454">
    <property type="term" value="P:microtubule anchoring at centrosome"/>
    <property type="evidence" value="ECO:0007669"/>
    <property type="project" value="TreeGrafter"/>
</dbReference>
<protein>
    <submittedName>
        <fullName evidence="11">NIN protein</fullName>
    </submittedName>
</protein>
<feature type="coiled-coil region" evidence="8">
    <location>
        <begin position="628"/>
        <end position="750"/>
    </location>
</feature>
<keyword evidence="3" id="KW-0597">Phosphoprotein</keyword>
<feature type="compositionally biased region" description="Low complexity" evidence="9">
    <location>
        <begin position="1116"/>
        <end position="1125"/>
    </location>
</feature>
<dbReference type="InterPro" id="IPR002048">
    <property type="entry name" value="EF_hand_dom"/>
</dbReference>
<feature type="non-terminal residue" evidence="11">
    <location>
        <position position="1"/>
    </location>
</feature>
<feature type="domain" description="EF-hand" evidence="10">
    <location>
        <begin position="8"/>
        <end position="43"/>
    </location>
</feature>
<dbReference type="GO" id="GO:0097539">
    <property type="term" value="C:ciliary transition fiber"/>
    <property type="evidence" value="ECO:0007669"/>
    <property type="project" value="TreeGrafter"/>
</dbReference>
<feature type="region of interest" description="Disordered" evidence="9">
    <location>
        <begin position="1884"/>
        <end position="1928"/>
    </location>
</feature>
<feature type="compositionally biased region" description="Basic and acidic residues" evidence="9">
    <location>
        <begin position="1401"/>
        <end position="1422"/>
    </location>
</feature>
<evidence type="ECO:0000256" key="3">
    <source>
        <dbReference type="ARBA" id="ARBA00022553"/>
    </source>
</evidence>
<dbReference type="InterPro" id="IPR011992">
    <property type="entry name" value="EF-hand-dom_pair"/>
</dbReference>
<dbReference type="SUPFAM" id="SSF47473">
    <property type="entry name" value="EF-hand"/>
    <property type="match status" value="1"/>
</dbReference>
<accession>A0A7K6QAR2</accession>
<dbReference type="GO" id="GO:0005509">
    <property type="term" value="F:calcium ion binding"/>
    <property type="evidence" value="ECO:0007669"/>
    <property type="project" value="InterPro"/>
</dbReference>
<feature type="compositionally biased region" description="Polar residues" evidence="9">
    <location>
        <begin position="1884"/>
        <end position="1894"/>
    </location>
</feature>
<organism evidence="11 12">
    <name type="scientific">Climacteris rufus</name>
    <name type="common">rufous treecreeper</name>
    <dbReference type="NCBI Taxonomy" id="47695"/>
    <lineage>
        <taxon>Eukaryota</taxon>
        <taxon>Metazoa</taxon>
        <taxon>Chordata</taxon>
        <taxon>Craniata</taxon>
        <taxon>Vertebrata</taxon>
        <taxon>Euteleostomi</taxon>
        <taxon>Archelosauria</taxon>
        <taxon>Archosauria</taxon>
        <taxon>Dinosauria</taxon>
        <taxon>Saurischia</taxon>
        <taxon>Theropoda</taxon>
        <taxon>Coelurosauria</taxon>
        <taxon>Aves</taxon>
        <taxon>Neognathae</taxon>
        <taxon>Neoaves</taxon>
        <taxon>Telluraves</taxon>
        <taxon>Australaves</taxon>
        <taxon>Passeriformes</taxon>
        <taxon>Climacteridae</taxon>
        <taxon>Climacteris</taxon>
    </lineage>
</organism>
<feature type="region of interest" description="Disordered" evidence="9">
    <location>
        <begin position="1548"/>
        <end position="1572"/>
    </location>
</feature>
<dbReference type="GO" id="GO:0097431">
    <property type="term" value="C:mitotic spindle pole"/>
    <property type="evidence" value="ECO:0007669"/>
    <property type="project" value="TreeGrafter"/>
</dbReference>
<reference evidence="11 12" key="1">
    <citation type="submission" date="2019-09" db="EMBL/GenBank/DDBJ databases">
        <title>Bird 10,000 Genomes (B10K) Project - Family phase.</title>
        <authorList>
            <person name="Zhang G."/>
        </authorList>
    </citation>
    <scope>NUCLEOTIDE SEQUENCE [LARGE SCALE GENOMIC DNA]</scope>
    <source>
        <strain evidence="11">B10K-DU-029-53</strain>
    </source>
</reference>
<evidence type="ECO:0000256" key="4">
    <source>
        <dbReference type="ARBA" id="ARBA00022701"/>
    </source>
</evidence>
<feature type="coiled-coil region" evidence="8">
    <location>
        <begin position="359"/>
        <end position="561"/>
    </location>
</feature>
<feature type="compositionally biased region" description="Basic and acidic residues" evidence="9">
    <location>
        <begin position="1897"/>
        <end position="1919"/>
    </location>
</feature>
<evidence type="ECO:0000256" key="1">
    <source>
        <dbReference type="ARBA" id="ARBA00004300"/>
    </source>
</evidence>
<keyword evidence="7" id="KW-0206">Cytoskeleton</keyword>
<keyword evidence="5" id="KW-0677">Repeat</keyword>
<dbReference type="GO" id="GO:0051642">
    <property type="term" value="P:centrosome localization"/>
    <property type="evidence" value="ECO:0007669"/>
    <property type="project" value="TreeGrafter"/>
</dbReference>
<evidence type="ECO:0000256" key="8">
    <source>
        <dbReference type="SAM" id="Coils"/>
    </source>
</evidence>
<evidence type="ECO:0000256" key="7">
    <source>
        <dbReference type="ARBA" id="ARBA00023212"/>
    </source>
</evidence>
<dbReference type="PANTHER" id="PTHR18905">
    <property type="entry name" value="NINEIN"/>
    <property type="match status" value="1"/>
</dbReference>
<feature type="region of interest" description="Disordered" evidence="9">
    <location>
        <begin position="1116"/>
        <end position="1149"/>
    </location>
</feature>
<comment type="subcellular location">
    <subcellularLocation>
        <location evidence="1">Cytoplasm</location>
        <location evidence="1">Cytoskeleton</location>
        <location evidence="1">Microtubule organizing center</location>
        <location evidence="1">Centrosome</location>
    </subcellularLocation>
</comment>
<keyword evidence="6 8" id="KW-0175">Coiled coil</keyword>
<evidence type="ECO:0000259" key="10">
    <source>
        <dbReference type="PROSITE" id="PS50222"/>
    </source>
</evidence>
<comment type="caution">
    <text evidence="11">The sequence shown here is derived from an EMBL/GenBank/DDBJ whole genome shotgun (WGS) entry which is preliminary data.</text>
</comment>
<evidence type="ECO:0000313" key="11">
    <source>
        <dbReference type="EMBL" id="NWW70267.1"/>
    </source>
</evidence>
<feature type="region of interest" description="Disordered" evidence="9">
    <location>
        <begin position="1362"/>
        <end position="1462"/>
    </location>
</feature>
<keyword evidence="12" id="KW-1185">Reference proteome</keyword>
<dbReference type="Proteomes" id="UP000580879">
    <property type="component" value="Unassembled WGS sequence"/>
</dbReference>
<dbReference type="GO" id="GO:0005874">
    <property type="term" value="C:microtubule"/>
    <property type="evidence" value="ECO:0007669"/>
    <property type="project" value="UniProtKB-KW"/>
</dbReference>
<dbReference type="FunFam" id="1.10.238.10:FF:000094">
    <property type="entry name" value="ninein isoform X7"/>
    <property type="match status" value="1"/>
</dbReference>
<dbReference type="PANTHER" id="PTHR18905:SF11">
    <property type="entry name" value="NINEIN"/>
    <property type="match status" value="1"/>
</dbReference>
<dbReference type="EMBL" id="VZRZ01000576">
    <property type="protein sequence ID" value="NWW70267.1"/>
    <property type="molecule type" value="Genomic_DNA"/>
</dbReference>
<evidence type="ECO:0000313" key="12">
    <source>
        <dbReference type="Proteomes" id="UP000580879"/>
    </source>
</evidence>
<gene>
    <name evidence="11" type="primary">Nin_0</name>
    <name evidence="11" type="ORF">CLIRUF_R07311</name>
</gene>
<feature type="compositionally biased region" description="Polar residues" evidence="9">
    <location>
        <begin position="1550"/>
        <end position="1572"/>
    </location>
</feature>
<dbReference type="Gene3D" id="1.10.287.1490">
    <property type="match status" value="1"/>
</dbReference>
<dbReference type="GO" id="GO:0005814">
    <property type="term" value="C:centriole"/>
    <property type="evidence" value="ECO:0007669"/>
    <property type="project" value="TreeGrafter"/>
</dbReference>
<evidence type="ECO:0000256" key="2">
    <source>
        <dbReference type="ARBA" id="ARBA00022490"/>
    </source>
</evidence>
<keyword evidence="4" id="KW-0493">Microtubule</keyword>
<dbReference type="GO" id="GO:0000242">
    <property type="term" value="C:pericentriolar material"/>
    <property type="evidence" value="ECO:0007669"/>
    <property type="project" value="TreeGrafter"/>
</dbReference>